<evidence type="ECO:0000259" key="5">
    <source>
        <dbReference type="Pfam" id="PF00389"/>
    </source>
</evidence>
<evidence type="ECO:0000256" key="1">
    <source>
        <dbReference type="ARBA" id="ARBA00005854"/>
    </source>
</evidence>
<organism evidence="7 8">
    <name type="scientific">Tectimicrobiota bacterium</name>
    <dbReference type="NCBI Taxonomy" id="2528274"/>
    <lineage>
        <taxon>Bacteria</taxon>
        <taxon>Pseudomonadati</taxon>
        <taxon>Nitrospinota/Tectimicrobiota group</taxon>
        <taxon>Candidatus Tectimicrobiota</taxon>
    </lineage>
</organism>
<name>A0A932HZH8_UNCTE</name>
<dbReference type="PANTHER" id="PTHR42789:SF1">
    <property type="entry name" value="D-ISOMER SPECIFIC 2-HYDROXYACID DEHYDROGENASE FAMILY PROTEIN (AFU_ORTHOLOGUE AFUA_6G10090)"/>
    <property type="match status" value="1"/>
</dbReference>
<protein>
    <submittedName>
        <fullName evidence="7">D-2-hydroxyacid dehydrogenase family protein</fullName>
    </submittedName>
</protein>
<evidence type="ECO:0000256" key="4">
    <source>
        <dbReference type="RuleBase" id="RU003719"/>
    </source>
</evidence>
<dbReference type="Proteomes" id="UP000782312">
    <property type="component" value="Unassembled WGS sequence"/>
</dbReference>
<dbReference type="Gene3D" id="3.40.50.720">
    <property type="entry name" value="NAD(P)-binding Rossmann-like Domain"/>
    <property type="match status" value="2"/>
</dbReference>
<dbReference type="InterPro" id="IPR006140">
    <property type="entry name" value="D-isomer_DH_NAD-bd"/>
</dbReference>
<proteinExistence type="inferred from homology"/>
<dbReference type="Pfam" id="PF02826">
    <property type="entry name" value="2-Hacid_dh_C"/>
    <property type="match status" value="1"/>
</dbReference>
<feature type="domain" description="D-isomer specific 2-hydroxyacid dehydrogenase NAD-binding" evidence="6">
    <location>
        <begin position="113"/>
        <end position="286"/>
    </location>
</feature>
<keyword evidence="3" id="KW-0520">NAD</keyword>
<dbReference type="SUPFAM" id="SSF52283">
    <property type="entry name" value="Formate/glycerate dehydrogenase catalytic domain-like"/>
    <property type="match status" value="1"/>
</dbReference>
<feature type="domain" description="D-isomer specific 2-hydroxyacid dehydrogenase catalytic" evidence="5">
    <location>
        <begin position="17"/>
        <end position="316"/>
    </location>
</feature>
<dbReference type="AlphaFoldDB" id="A0A932HZH8"/>
<dbReference type="PANTHER" id="PTHR42789">
    <property type="entry name" value="D-ISOMER SPECIFIC 2-HYDROXYACID DEHYDROGENASE FAMILY PROTEIN (AFU_ORTHOLOGUE AFUA_6G10090)"/>
    <property type="match status" value="1"/>
</dbReference>
<evidence type="ECO:0000256" key="2">
    <source>
        <dbReference type="ARBA" id="ARBA00023002"/>
    </source>
</evidence>
<keyword evidence="2 4" id="KW-0560">Oxidoreductase</keyword>
<gene>
    <name evidence="7" type="ORF">HYZ11_06940</name>
</gene>
<dbReference type="Pfam" id="PF00389">
    <property type="entry name" value="2-Hacid_dh"/>
    <property type="match status" value="1"/>
</dbReference>
<comment type="similarity">
    <text evidence="1 4">Belongs to the D-isomer specific 2-hydroxyacid dehydrogenase family.</text>
</comment>
<dbReference type="InterPro" id="IPR006139">
    <property type="entry name" value="D-isomer_2_OHA_DH_cat_dom"/>
</dbReference>
<accession>A0A932HZH8</accession>
<evidence type="ECO:0000313" key="8">
    <source>
        <dbReference type="Proteomes" id="UP000782312"/>
    </source>
</evidence>
<evidence type="ECO:0000313" key="7">
    <source>
        <dbReference type="EMBL" id="MBI3127323.1"/>
    </source>
</evidence>
<evidence type="ECO:0000256" key="3">
    <source>
        <dbReference type="ARBA" id="ARBA00023027"/>
    </source>
</evidence>
<reference evidence="7" key="1">
    <citation type="submission" date="2020-07" db="EMBL/GenBank/DDBJ databases">
        <title>Huge and variable diversity of episymbiotic CPR bacteria and DPANN archaea in groundwater ecosystems.</title>
        <authorList>
            <person name="He C.Y."/>
            <person name="Keren R."/>
            <person name="Whittaker M."/>
            <person name="Farag I.F."/>
            <person name="Doudna J."/>
            <person name="Cate J.H.D."/>
            <person name="Banfield J.F."/>
        </authorList>
    </citation>
    <scope>NUCLEOTIDE SEQUENCE</scope>
    <source>
        <strain evidence="7">NC_groundwater_763_Ag_S-0.2um_68_21</strain>
    </source>
</reference>
<dbReference type="InterPro" id="IPR050857">
    <property type="entry name" value="D-2-hydroxyacid_DH"/>
</dbReference>
<sequence>MRIVIPDDGDRLFPGSEALERLRRLGAVSYHGDTAQSPEALLDRLGGAEIILTTRYKTDFKSTDILDRLPALRMISVMGTRPRMIDMGRARARGITVTVTPAASAPSVAEHTIMLLLALAKQMPFMVPAMKEGGWPRRPGVEVEGKTMGLLGFGNIGRRVCRMAAALGMRVLAWSKNMTPARAAAEGARAASLEECLGADFVVLLLHATPETRGLLSRERLARMKPAAYLVNTARAALVDMEALCEALRQKKIAGAGLDVFEPDEPLPAGSPLRALDNVLLTPHSAWDTEGTQGRFVSLTVDNIEAWLQGRPRNVVTGDA</sequence>
<evidence type="ECO:0000259" key="6">
    <source>
        <dbReference type="Pfam" id="PF02826"/>
    </source>
</evidence>
<dbReference type="GO" id="GO:0051287">
    <property type="term" value="F:NAD binding"/>
    <property type="evidence" value="ECO:0007669"/>
    <property type="project" value="InterPro"/>
</dbReference>
<dbReference type="EMBL" id="JACPUR010000017">
    <property type="protein sequence ID" value="MBI3127323.1"/>
    <property type="molecule type" value="Genomic_DNA"/>
</dbReference>
<dbReference type="InterPro" id="IPR036291">
    <property type="entry name" value="NAD(P)-bd_dom_sf"/>
</dbReference>
<dbReference type="SUPFAM" id="SSF51735">
    <property type="entry name" value="NAD(P)-binding Rossmann-fold domains"/>
    <property type="match status" value="1"/>
</dbReference>
<comment type="caution">
    <text evidence="7">The sequence shown here is derived from an EMBL/GenBank/DDBJ whole genome shotgun (WGS) entry which is preliminary data.</text>
</comment>
<dbReference type="GO" id="GO:0016616">
    <property type="term" value="F:oxidoreductase activity, acting on the CH-OH group of donors, NAD or NADP as acceptor"/>
    <property type="evidence" value="ECO:0007669"/>
    <property type="project" value="InterPro"/>
</dbReference>